<keyword evidence="2" id="KW-1185">Reference proteome</keyword>
<organism evidence="1 2">
    <name type="scientific">Diaporthe vaccinii</name>
    <dbReference type="NCBI Taxonomy" id="105482"/>
    <lineage>
        <taxon>Eukaryota</taxon>
        <taxon>Fungi</taxon>
        <taxon>Dikarya</taxon>
        <taxon>Ascomycota</taxon>
        <taxon>Pezizomycotina</taxon>
        <taxon>Sordariomycetes</taxon>
        <taxon>Sordariomycetidae</taxon>
        <taxon>Diaporthales</taxon>
        <taxon>Diaporthaceae</taxon>
        <taxon>Diaporthe</taxon>
        <taxon>Diaporthe eres species complex</taxon>
    </lineage>
</organism>
<gene>
    <name evidence="1" type="ORF">FJTKL_07307</name>
</gene>
<accession>A0ABR4EUE9</accession>
<evidence type="ECO:0000313" key="2">
    <source>
        <dbReference type="Proteomes" id="UP001600888"/>
    </source>
</evidence>
<dbReference type="EMBL" id="JBAWTH010000026">
    <property type="protein sequence ID" value="KAL2286070.1"/>
    <property type="molecule type" value="Genomic_DNA"/>
</dbReference>
<sequence>MPTTLHWLSPSHAASTWSPCPVKVGAVRSIGSWSLPAYPARNSQEQTLGWGAPSFLGTGGATYLGGR</sequence>
<name>A0ABR4EUE9_9PEZI</name>
<proteinExistence type="predicted"/>
<dbReference type="Proteomes" id="UP001600888">
    <property type="component" value="Unassembled WGS sequence"/>
</dbReference>
<protein>
    <submittedName>
        <fullName evidence="1">Uncharacterized protein</fullName>
    </submittedName>
</protein>
<evidence type="ECO:0000313" key="1">
    <source>
        <dbReference type="EMBL" id="KAL2286070.1"/>
    </source>
</evidence>
<reference evidence="1 2" key="1">
    <citation type="submission" date="2024-03" db="EMBL/GenBank/DDBJ databases">
        <title>A high-quality draft genome sequence of Diaporthe vaccinii, a causative agent of upright dieback and viscid rot disease in cranberry plants.</title>
        <authorList>
            <person name="Sarrasin M."/>
            <person name="Lang B.F."/>
            <person name="Burger G."/>
        </authorList>
    </citation>
    <scope>NUCLEOTIDE SEQUENCE [LARGE SCALE GENOMIC DNA]</scope>
    <source>
        <strain evidence="1 2">IS7</strain>
    </source>
</reference>
<comment type="caution">
    <text evidence="1">The sequence shown here is derived from an EMBL/GenBank/DDBJ whole genome shotgun (WGS) entry which is preliminary data.</text>
</comment>